<gene>
    <name evidence="1" type="ORF">D6D54_01940</name>
</gene>
<proteinExistence type="predicted"/>
<dbReference type="AlphaFoldDB" id="A0A3S0U9P9"/>
<sequence>MLFSISSQIEQVVFHISVKLKIILKIQTTAYAKRLKLSSFIHSLHKIKNIVVKTHIIIDKQLKNNLNLSISLKNFFTLNHSFLNYFLFCIK</sequence>
<reference evidence="1 2" key="1">
    <citation type="journal article" date="2019" name="Genome Biol. Evol.">
        <title>Toxin and genome evolution in a Drosophila defensive symbiosis.</title>
        <authorList>
            <person name="Ballinger M.J."/>
            <person name="Gawryluk R.M."/>
            <person name="Perlman S.J."/>
        </authorList>
    </citation>
    <scope>NUCLEOTIDE SEQUENCE [LARGE SCALE GENOMIC DNA]</scope>
    <source>
        <strain evidence="2">sNeo</strain>
    </source>
</reference>
<comment type="caution">
    <text evidence="1">The sequence shown here is derived from an EMBL/GenBank/DDBJ whole genome shotgun (WGS) entry which is preliminary data.</text>
</comment>
<dbReference type="EMBL" id="RAHC01000001">
    <property type="protein sequence ID" value="RUP78239.1"/>
    <property type="molecule type" value="Genomic_DNA"/>
</dbReference>
<dbReference type="Proteomes" id="UP000274545">
    <property type="component" value="Unassembled WGS sequence"/>
</dbReference>
<evidence type="ECO:0000313" key="2">
    <source>
        <dbReference type="Proteomes" id="UP000274545"/>
    </source>
</evidence>
<accession>A0A3S0U9P9</accession>
<evidence type="ECO:0000313" key="1">
    <source>
        <dbReference type="EMBL" id="RUP78239.1"/>
    </source>
</evidence>
<protein>
    <submittedName>
        <fullName evidence="1">Uncharacterized protein</fullName>
    </submittedName>
</protein>
<name>A0A3S0U9P9_9MOLU</name>
<organism evidence="1 2">
    <name type="scientific">Spiroplasma poulsonii</name>
    <dbReference type="NCBI Taxonomy" id="2138"/>
    <lineage>
        <taxon>Bacteria</taxon>
        <taxon>Bacillati</taxon>
        <taxon>Mycoplasmatota</taxon>
        <taxon>Mollicutes</taxon>
        <taxon>Entomoplasmatales</taxon>
        <taxon>Spiroplasmataceae</taxon>
        <taxon>Spiroplasma</taxon>
    </lineage>
</organism>